<dbReference type="EMBL" id="CP031762">
    <property type="protein sequence ID" value="AXR04086.1"/>
    <property type="molecule type" value="Genomic_DNA"/>
</dbReference>
<evidence type="ECO:0000313" key="1">
    <source>
        <dbReference type="EMBL" id="AXR04086.1"/>
    </source>
</evidence>
<organism evidence="1 2">
    <name type="scientific">Pseudoalteromonas piscicida</name>
    <dbReference type="NCBI Taxonomy" id="43662"/>
    <lineage>
        <taxon>Bacteria</taxon>
        <taxon>Pseudomonadati</taxon>
        <taxon>Pseudomonadota</taxon>
        <taxon>Gammaproteobacteria</taxon>
        <taxon>Alteromonadales</taxon>
        <taxon>Pseudoalteromonadaceae</taxon>
        <taxon>Pseudoalteromonas</taxon>
    </lineage>
</organism>
<gene>
    <name evidence="1" type="ORF">D0511_19195</name>
</gene>
<dbReference type="RefSeq" id="WP_088532882.1">
    <property type="nucleotide sequence ID" value="NZ_CP021647.1"/>
</dbReference>
<name>A0AAD0W5Y6_PSEO7</name>
<keyword evidence="1" id="KW-0560">Oxidoreductase</keyword>
<dbReference type="KEGG" id="ppis:B1L02_22075"/>
<accession>A0AAD0W5Y6</accession>
<dbReference type="AlphaFoldDB" id="A0AAD0W5Y6"/>
<protein>
    <submittedName>
        <fullName evidence="1">Phytanoyl-CoA dioxygenase</fullName>
    </submittedName>
</protein>
<evidence type="ECO:0000313" key="2">
    <source>
        <dbReference type="Proteomes" id="UP000258102"/>
    </source>
</evidence>
<dbReference type="Gene3D" id="3.40.50.150">
    <property type="entry name" value="Vaccinia Virus protein VP39"/>
    <property type="match status" value="1"/>
</dbReference>
<dbReference type="InterPro" id="IPR029063">
    <property type="entry name" value="SAM-dependent_MTases_sf"/>
</dbReference>
<reference evidence="1 2" key="1">
    <citation type="submission" date="2018-08" db="EMBL/GenBank/DDBJ databases">
        <title>Whole Genome Sequences of Two Pseudoalteromonas piscicida Strains, DE1-A and DE2-A, which Exhibit Strong Antibacterial Activity against Vibrio vulnificus.</title>
        <authorList>
            <person name="Richards G.P."/>
            <person name="Needleman D.S."/>
            <person name="Watson M.A."/>
            <person name="Polson S.W."/>
        </authorList>
    </citation>
    <scope>NUCLEOTIDE SEQUENCE [LARGE SCALE GENOMIC DNA]</scope>
    <source>
        <strain evidence="1 2">DE2-A</strain>
    </source>
</reference>
<proteinExistence type="predicted"/>
<dbReference type="Proteomes" id="UP000258102">
    <property type="component" value="Chromosome 2"/>
</dbReference>
<keyword evidence="1" id="KW-0223">Dioxygenase</keyword>
<sequence>MELNGFKDGCLASIFAANKESPELTTLFGEFITFFGKLSGIDTQFDMNDWSSVHTEYGVAISPVQAAKCSQEQLRSLVFMQGVKAAIEDKLREGLSEVRILYAGTGPYATLLLPLLALHPSLPIKATLIDIHPENVVAVKKLIDTFDVEHCIEQLVCCDALKWQGEEKCSFDIVISETMTALLKREPQVWIFKHLFPYLKEDGILIPESIALSATLNRKGEQIHIGEFFNLQKSSVQKLSGGDDTLLSGKLVIPDSYQPGDGFKLQTDIVVYDRYALGENECSLNIPFTIPCEATNLSAGAIVKYEYTNYESPEFVFDFPKPPRFVLESKLVLLDEVGKLGLVGVKSAFQHSQLIKYGKDVAMPENIWLCQQALCDAFNVSLQDWLSKLYQSATLEVFEAWLIEQESRLQDSLFISELNSKLLLEYKSE</sequence>
<dbReference type="SUPFAM" id="SSF53335">
    <property type="entry name" value="S-adenosyl-L-methionine-dependent methyltransferases"/>
    <property type="match status" value="1"/>
</dbReference>
<dbReference type="GO" id="GO:0051213">
    <property type="term" value="F:dioxygenase activity"/>
    <property type="evidence" value="ECO:0007669"/>
    <property type="project" value="UniProtKB-KW"/>
</dbReference>